<dbReference type="PANTHER" id="PTHR42679">
    <property type="entry name" value="S-METHYL-5'-THIOADENOSINE PHOSPHORYLASE"/>
    <property type="match status" value="1"/>
</dbReference>
<dbReference type="GO" id="GO:0019509">
    <property type="term" value="P:L-methionine salvage from methylthioadenosine"/>
    <property type="evidence" value="ECO:0007669"/>
    <property type="project" value="UniProtKB-UniRule"/>
</dbReference>
<feature type="binding site" evidence="4">
    <location>
        <position position="579"/>
    </location>
    <ligand>
        <name>substrate</name>
    </ligand>
</feature>
<comment type="subunit">
    <text evidence="4">Homotrimer.</text>
</comment>
<name>A0AAQ3RA20_9PEZI</name>
<protein>
    <recommendedName>
        <fullName evidence="4">S-methyl-5'-thioadenosine phosphorylase</fullName>
        <ecNumber evidence="4">2.4.2.28</ecNumber>
    </recommendedName>
    <alternativeName>
        <fullName evidence="4">5'-methylthioadenosine phosphorylase</fullName>
        <shortName evidence="4">MTA phosphorylase</shortName>
        <shortName evidence="4">MTAP</shortName>
        <shortName evidence="4">MTAPase</shortName>
    </alternativeName>
</protein>
<feature type="binding site" evidence="4">
    <location>
        <begin position="477"/>
        <end position="478"/>
    </location>
    <ligand>
        <name>phosphate</name>
        <dbReference type="ChEBI" id="CHEBI:43474"/>
    </ligand>
</feature>
<dbReference type="NCBIfam" id="TIGR01694">
    <property type="entry name" value="MTAP"/>
    <property type="match status" value="1"/>
</dbReference>
<feature type="binding site" evidence="4">
    <location>
        <begin position="444"/>
        <end position="445"/>
    </location>
    <ligand>
        <name>phosphate</name>
        <dbReference type="ChEBI" id="CHEBI:43474"/>
    </ligand>
</feature>
<dbReference type="GO" id="GO:0005829">
    <property type="term" value="C:cytosol"/>
    <property type="evidence" value="ECO:0007669"/>
    <property type="project" value="TreeGrafter"/>
</dbReference>
<dbReference type="InterPro" id="IPR000845">
    <property type="entry name" value="Nucleoside_phosphorylase_d"/>
</dbReference>
<reference evidence="6 7" key="1">
    <citation type="submission" date="2023-11" db="EMBL/GenBank/DDBJ databases">
        <title>An acidophilic fungus is an integral part of prey digestion in a carnivorous sundew plant.</title>
        <authorList>
            <person name="Tsai I.J."/>
        </authorList>
    </citation>
    <scope>NUCLEOTIDE SEQUENCE [LARGE SCALE GENOMIC DNA]</scope>
    <source>
        <strain evidence="6">169a</strain>
    </source>
</reference>
<feature type="binding site" evidence="4">
    <location>
        <position position="396"/>
    </location>
    <ligand>
        <name>phosphate</name>
        <dbReference type="ChEBI" id="CHEBI:43474"/>
    </ligand>
</feature>
<dbReference type="GO" id="GO:0017061">
    <property type="term" value="F:S-methyl-5-thioadenosine phosphorylase activity"/>
    <property type="evidence" value="ECO:0007669"/>
    <property type="project" value="UniProtKB-UniRule"/>
</dbReference>
<dbReference type="EC" id="2.4.2.28" evidence="4"/>
<dbReference type="InterPro" id="IPR035994">
    <property type="entry name" value="Nucleoside_phosphorylase_sf"/>
</dbReference>
<proteinExistence type="inferred from homology"/>
<feature type="site" description="Important for substrate specificity" evidence="4">
    <location>
        <position position="561"/>
    </location>
</feature>
<comment type="similarity">
    <text evidence="4">Belongs to the PNP/MTAP phosphorylase family. MTAP subfamily.</text>
</comment>
<keyword evidence="1 4" id="KW-0328">Glycosyltransferase</keyword>
<keyword evidence="7" id="KW-1185">Reference proteome</keyword>
<dbReference type="EMBL" id="CP138581">
    <property type="protein sequence ID" value="WPG98617.1"/>
    <property type="molecule type" value="Genomic_DNA"/>
</dbReference>
<keyword evidence="4" id="KW-0539">Nucleus</keyword>
<dbReference type="CDD" id="cd09010">
    <property type="entry name" value="MTAP_SsMTAPII_like_MTIP"/>
    <property type="match status" value="1"/>
</dbReference>
<evidence type="ECO:0000256" key="3">
    <source>
        <dbReference type="ARBA" id="ARBA00022726"/>
    </source>
</evidence>
<evidence type="ECO:0000313" key="6">
    <source>
        <dbReference type="EMBL" id="WPG98617.1"/>
    </source>
</evidence>
<evidence type="ECO:0000259" key="5">
    <source>
        <dbReference type="Pfam" id="PF01048"/>
    </source>
</evidence>
<comment type="function">
    <text evidence="4">Catalyzes the reversible phosphorylation of S-methyl-5'-thioadenosine (MTA) to adenine and 5-methylthioribose-1-phosphate. Involved in the breakdown of MTA, a major by-product of polyamine biosynthesis. Responsible for the first step in the methionine salvage pathway after MTA has been generated from S-adenosylmethionine. Has broad substrate specificity with 6-aminopurine nucleosides as preferred substrates.</text>
</comment>
<comment type="subcellular location">
    <subcellularLocation>
        <location evidence="4">Cytoplasm</location>
    </subcellularLocation>
    <subcellularLocation>
        <location evidence="4">Nucleus</location>
    </subcellularLocation>
</comment>
<dbReference type="SUPFAM" id="SSF53167">
    <property type="entry name" value="Purine and uridine phosphorylases"/>
    <property type="match status" value="1"/>
</dbReference>
<keyword evidence="2 4" id="KW-0808">Transferase</keyword>
<dbReference type="Proteomes" id="UP001303373">
    <property type="component" value="Chromosome 2"/>
</dbReference>
<dbReference type="GO" id="GO:0005634">
    <property type="term" value="C:nucleus"/>
    <property type="evidence" value="ECO:0007669"/>
    <property type="project" value="UniProtKB-SubCell"/>
</dbReference>
<feature type="domain" description="Nucleoside phosphorylase" evidence="5">
    <location>
        <begin position="389"/>
        <end position="638"/>
    </location>
</feature>
<dbReference type="GO" id="GO:0006166">
    <property type="term" value="P:purine ribonucleoside salvage"/>
    <property type="evidence" value="ECO:0007669"/>
    <property type="project" value="UniProtKB-KW"/>
</dbReference>
<dbReference type="Pfam" id="PF01048">
    <property type="entry name" value="PNP_UDP_1"/>
    <property type="match status" value="1"/>
</dbReference>
<keyword evidence="3 4" id="KW-0660">Purine salvage</keyword>
<comment type="pathway">
    <text evidence="4">Amino-acid biosynthesis; L-methionine biosynthesis via salvage pathway; S-methyl-5-thio-alpha-D-ribose 1-phosphate from S-methyl-5'-thioadenosine (phosphorylase route): step 1/1.</text>
</comment>
<dbReference type="FunFam" id="3.40.50.1580:FF:000008">
    <property type="entry name" value="S-methyl-5'-thioadenosine phosphorylase"/>
    <property type="match status" value="1"/>
</dbReference>
<dbReference type="PANTHER" id="PTHR42679:SF2">
    <property type="entry name" value="S-METHYL-5'-THIOADENOSINE PHOSPHORYLASE"/>
    <property type="match status" value="1"/>
</dbReference>
<evidence type="ECO:0000256" key="1">
    <source>
        <dbReference type="ARBA" id="ARBA00022676"/>
    </source>
</evidence>
<keyword evidence="4" id="KW-0963">Cytoplasm</keyword>
<evidence type="ECO:0000256" key="2">
    <source>
        <dbReference type="ARBA" id="ARBA00022679"/>
    </source>
</evidence>
<dbReference type="Gene3D" id="3.40.50.1580">
    <property type="entry name" value="Nucleoside phosphorylase domain"/>
    <property type="match status" value="1"/>
</dbReference>
<feature type="binding site" evidence="4">
    <location>
        <position position="580"/>
    </location>
    <ligand>
        <name>phosphate</name>
        <dbReference type="ChEBI" id="CHEBI:43474"/>
    </ligand>
</feature>
<dbReference type="InterPro" id="IPR010044">
    <property type="entry name" value="MTAP"/>
</dbReference>
<organism evidence="6 7">
    <name type="scientific">Acrodontium crateriforme</name>
    <dbReference type="NCBI Taxonomy" id="150365"/>
    <lineage>
        <taxon>Eukaryota</taxon>
        <taxon>Fungi</taxon>
        <taxon>Dikarya</taxon>
        <taxon>Ascomycota</taxon>
        <taxon>Pezizomycotina</taxon>
        <taxon>Dothideomycetes</taxon>
        <taxon>Dothideomycetidae</taxon>
        <taxon>Mycosphaerellales</taxon>
        <taxon>Teratosphaeriaceae</taxon>
        <taxon>Acrodontium</taxon>
    </lineage>
</organism>
<evidence type="ECO:0000313" key="7">
    <source>
        <dbReference type="Proteomes" id="UP001303373"/>
    </source>
</evidence>
<sequence>MEMLRFFPCRAVAVVPLRQRVTYNAVAEVSDNDMAVIPRSVLDFIFGSPQARSESNRVTENRIDMIDSIRARLARLRAKKLRTGQASPFLKLPTELRLEIYRLCFATDIISSVSQPRTKGCFDLLLINWQIHHEVRDAMRRDAVFTINLAIEFFRFPGRSLKYYMDTATFPNNMLSCSSRVLENFTKFYIHIETPLLWCFPEIRHWEHTLCCLLAPEWNRVMYQSKAFHVSIDIGSWGVIDVETRYILKAVRRSKSTNQNKLVMNRGIAYCDKVVLTEIEKVLLKRKGLVRESMDSIEKDALARYGLVYELAQRALEIPGATARIENRKNGRFFEIKEMRVLDLIFHHLIATFFMLRSFLPLTNSHIRNIHIGFRKMANIADSYSDPIRIAVIGGTGLQSLAGFTPVASLNVETPWGTPSSPISVLHHSSSSTGKPIPVAFISRHGLYHEKAPHEVPSRANIAALRSLGVRTIIAFSAVGSLQEAIKPRDFVIPDQIIDRTKGIRPFTFFEGGMVGHVGFADPFDNGVGEIVKKCGHSLAGEGVVLHDKGTIVCMEGPQFSTRAESNLYRQWGGSVINMSALPEAKLAREAEIAYQMICMSTDYDCWHSSGDDVTVEMVMGNMKANAENARRFVGAVLDELSKEEHADLVSAKHLENSMKFAGGMTAAQGRTAEAKEKLGWLFPGYFN</sequence>
<comment type="catalytic activity">
    <reaction evidence="4">
        <text>S-methyl-5'-thioadenosine + phosphate = 5-(methylsulfanyl)-alpha-D-ribose 1-phosphate + adenine</text>
        <dbReference type="Rhea" id="RHEA:11852"/>
        <dbReference type="ChEBI" id="CHEBI:16708"/>
        <dbReference type="ChEBI" id="CHEBI:17509"/>
        <dbReference type="ChEBI" id="CHEBI:43474"/>
        <dbReference type="ChEBI" id="CHEBI:58533"/>
        <dbReference type="EC" id="2.4.2.28"/>
    </reaction>
</comment>
<feature type="binding site" evidence="4">
    <location>
        <begin position="603"/>
        <end position="605"/>
    </location>
    <ligand>
        <name>substrate</name>
    </ligand>
</feature>
<gene>
    <name evidence="6" type="ORF">R9X50_00141000</name>
</gene>
<dbReference type="HAMAP" id="MF_01963">
    <property type="entry name" value="MTAP"/>
    <property type="match status" value="1"/>
</dbReference>
<evidence type="ECO:0000256" key="4">
    <source>
        <dbReference type="HAMAP-Rule" id="MF_03155"/>
    </source>
</evidence>
<accession>A0AAQ3RA20</accession>
<feature type="site" description="Important for substrate specificity" evidence="4">
    <location>
        <position position="616"/>
    </location>
</feature>
<dbReference type="AlphaFoldDB" id="A0AAQ3RA20"/>